<reference evidence="2" key="1">
    <citation type="journal article" date="2019" name="Int. J. Syst. Evol. Microbiol.">
        <title>The Global Catalogue of Microorganisms (GCM) 10K type strain sequencing project: providing services to taxonomists for standard genome sequencing and annotation.</title>
        <authorList>
            <consortium name="The Broad Institute Genomics Platform"/>
            <consortium name="The Broad Institute Genome Sequencing Center for Infectious Disease"/>
            <person name="Wu L."/>
            <person name="Ma J."/>
        </authorList>
    </citation>
    <scope>NUCLEOTIDE SEQUENCE [LARGE SCALE GENOMIC DNA]</scope>
    <source>
        <strain evidence="2">CCUG 53270</strain>
    </source>
</reference>
<sequence length="66" mass="7659">MYFSKKAMEPVQEEQTSVWMCSNEGCSCWMRENFALEEVPSCPICHSGMVKNTKMLPTLVNHHKTY</sequence>
<evidence type="ECO:0000313" key="1">
    <source>
        <dbReference type="EMBL" id="MFD1221035.1"/>
    </source>
</evidence>
<dbReference type="EMBL" id="JBHTLU010000014">
    <property type="protein sequence ID" value="MFD1221035.1"/>
    <property type="molecule type" value="Genomic_DNA"/>
</dbReference>
<dbReference type="Proteomes" id="UP001597180">
    <property type="component" value="Unassembled WGS sequence"/>
</dbReference>
<proteinExistence type="predicted"/>
<accession>A0ABW3UN52</accession>
<dbReference type="InterPro" id="IPR025916">
    <property type="entry name" value="YdjO"/>
</dbReference>
<name>A0ABW3UN52_9BACL</name>
<protein>
    <submittedName>
        <fullName evidence="1">Cold-shock protein</fullName>
    </submittedName>
</protein>
<gene>
    <name evidence="1" type="ORF">ACFQ4B_12990</name>
</gene>
<dbReference type="Pfam" id="PF14169">
    <property type="entry name" value="YdjO"/>
    <property type="match status" value="1"/>
</dbReference>
<evidence type="ECO:0000313" key="2">
    <source>
        <dbReference type="Proteomes" id="UP001597180"/>
    </source>
</evidence>
<organism evidence="1 2">
    <name type="scientific">Paenibacillus vulneris</name>
    <dbReference type="NCBI Taxonomy" id="1133364"/>
    <lineage>
        <taxon>Bacteria</taxon>
        <taxon>Bacillati</taxon>
        <taxon>Bacillota</taxon>
        <taxon>Bacilli</taxon>
        <taxon>Bacillales</taxon>
        <taxon>Paenibacillaceae</taxon>
        <taxon>Paenibacillus</taxon>
    </lineage>
</organism>
<comment type="caution">
    <text evidence="1">The sequence shown here is derived from an EMBL/GenBank/DDBJ whole genome shotgun (WGS) entry which is preliminary data.</text>
</comment>
<dbReference type="RefSeq" id="WP_079913703.1">
    <property type="nucleotide sequence ID" value="NZ_BAABJG010000029.1"/>
</dbReference>
<keyword evidence="2" id="KW-1185">Reference proteome</keyword>